<feature type="transmembrane region" description="Helical" evidence="2">
    <location>
        <begin position="79"/>
        <end position="101"/>
    </location>
</feature>
<keyword evidence="2" id="KW-0812">Transmembrane</keyword>
<protein>
    <recommendedName>
        <fullName evidence="5">Cell division protein FtsL</fullName>
    </recommendedName>
</protein>
<dbReference type="Proteomes" id="UP001205920">
    <property type="component" value="Unassembled WGS sequence"/>
</dbReference>
<dbReference type="RefSeq" id="WP_070976545.1">
    <property type="nucleotide sequence ID" value="NZ_JAEUWV010000001.1"/>
</dbReference>
<keyword evidence="2" id="KW-1133">Transmembrane helix</keyword>
<evidence type="ECO:0000313" key="3">
    <source>
        <dbReference type="EMBL" id="MCO6393402.1"/>
    </source>
</evidence>
<evidence type="ECO:0008006" key="5">
    <source>
        <dbReference type="Google" id="ProtNLM"/>
    </source>
</evidence>
<keyword evidence="4" id="KW-1185">Reference proteome</keyword>
<feature type="compositionally biased region" description="Polar residues" evidence="1">
    <location>
        <begin position="7"/>
        <end position="36"/>
    </location>
</feature>
<gene>
    <name evidence="3" type="ORF">JMN37_00160</name>
</gene>
<sequence length="235" mass="25325">MAAREYSGSNMTLTRGDQARPQTRRSGQQRSANTRLLNPGIRPHVPHPRTHGRLGSKQIVSYRGRRIAQPAVAKKQLSLTFTVTVVLLVFGVVAAMGLSALSTTQTFTIQRLQAQERELTNRVESLTRDLEDRKSSAEIAQRAGDAGLLVPSAPGIVAVHEDGSVHEQRPFDPNATVGVVDVNESHARSGRASSDQQATREIGDSLTQLPGNNVLGSTSRLDNVAPYAPNVPPTL</sequence>
<proteinExistence type="predicted"/>
<evidence type="ECO:0000256" key="2">
    <source>
        <dbReference type="SAM" id="Phobius"/>
    </source>
</evidence>
<dbReference type="AlphaFoldDB" id="A0AAW5HV67"/>
<accession>A0AAW5HV67</accession>
<keyword evidence="2" id="KW-0472">Membrane</keyword>
<evidence type="ECO:0000313" key="4">
    <source>
        <dbReference type="Proteomes" id="UP001205920"/>
    </source>
</evidence>
<feature type="region of interest" description="Disordered" evidence="1">
    <location>
        <begin position="185"/>
        <end position="235"/>
    </location>
</feature>
<feature type="region of interest" description="Disordered" evidence="1">
    <location>
        <begin position="1"/>
        <end position="54"/>
    </location>
</feature>
<dbReference type="EMBL" id="JAEUWV010000001">
    <property type="protein sequence ID" value="MCO6393402.1"/>
    <property type="molecule type" value="Genomic_DNA"/>
</dbReference>
<feature type="compositionally biased region" description="Basic residues" evidence="1">
    <location>
        <begin position="44"/>
        <end position="54"/>
    </location>
</feature>
<feature type="compositionally biased region" description="Polar residues" evidence="1">
    <location>
        <begin position="191"/>
        <end position="221"/>
    </location>
</feature>
<reference evidence="3 4" key="1">
    <citation type="submission" date="2021-01" db="EMBL/GenBank/DDBJ databases">
        <title>Identification and Characterization of Corynebacterium sp.</title>
        <authorList>
            <person name="Luo Q."/>
            <person name="Qu P."/>
            <person name="Chen Q."/>
        </authorList>
    </citation>
    <scope>NUCLEOTIDE SEQUENCE [LARGE SCALE GENOMIC DNA]</scope>
    <source>
        <strain evidence="3 4">MC-18</strain>
    </source>
</reference>
<name>A0AAW5HV67_9CORY</name>
<comment type="caution">
    <text evidence="3">The sequence shown here is derived from an EMBL/GenBank/DDBJ whole genome shotgun (WGS) entry which is preliminary data.</text>
</comment>
<evidence type="ECO:0000256" key="1">
    <source>
        <dbReference type="SAM" id="MobiDB-lite"/>
    </source>
</evidence>
<organism evidence="3 4">
    <name type="scientific">Corynebacterium lipophilum</name>
    <dbReference type="NCBI Taxonomy" id="2804918"/>
    <lineage>
        <taxon>Bacteria</taxon>
        <taxon>Bacillati</taxon>
        <taxon>Actinomycetota</taxon>
        <taxon>Actinomycetes</taxon>
        <taxon>Mycobacteriales</taxon>
        <taxon>Corynebacteriaceae</taxon>
        <taxon>Corynebacterium</taxon>
    </lineage>
</organism>